<evidence type="ECO:0000313" key="3">
    <source>
        <dbReference type="Proteomes" id="UP001595457"/>
    </source>
</evidence>
<reference evidence="3" key="1">
    <citation type="journal article" date="2019" name="Int. J. Syst. Evol. Microbiol.">
        <title>The Global Catalogue of Microorganisms (GCM) 10K type strain sequencing project: providing services to taxonomists for standard genome sequencing and annotation.</title>
        <authorList>
            <consortium name="The Broad Institute Genomics Platform"/>
            <consortium name="The Broad Institute Genome Sequencing Center for Infectious Disease"/>
            <person name="Wu L."/>
            <person name="Ma J."/>
        </authorList>
    </citation>
    <scope>NUCLEOTIDE SEQUENCE [LARGE SCALE GENOMIC DNA]</scope>
    <source>
        <strain evidence="3">KCTC 62195</strain>
    </source>
</reference>
<dbReference type="RefSeq" id="WP_377814377.1">
    <property type="nucleotide sequence ID" value="NZ_JBHRSJ010000019.1"/>
</dbReference>
<keyword evidence="3" id="KW-1185">Reference proteome</keyword>
<accession>A0ABV7AUX8</accession>
<protein>
    <submittedName>
        <fullName evidence="2">NADH:ubiquinone oxidoreductase</fullName>
    </submittedName>
</protein>
<sequence length="120" mass="13153">MRVPLLSLLLILSGQALADACTVHSQGGQVKVQVCQENRSIPAGLFRDGFCRPQLQGQKVEVEFAERCPGDSFGICREARVAGTPYRQDIHYYGVAADARYLKPFCEGQSGGRWEVPPGK</sequence>
<evidence type="ECO:0000256" key="1">
    <source>
        <dbReference type="SAM" id="SignalP"/>
    </source>
</evidence>
<keyword evidence="1" id="KW-0732">Signal</keyword>
<dbReference type="EMBL" id="JBHRSJ010000019">
    <property type="protein sequence ID" value="MFC2972726.1"/>
    <property type="molecule type" value="Genomic_DNA"/>
</dbReference>
<comment type="caution">
    <text evidence="2">The sequence shown here is derived from an EMBL/GenBank/DDBJ whole genome shotgun (WGS) entry which is preliminary data.</text>
</comment>
<feature type="signal peptide" evidence="1">
    <location>
        <begin position="1"/>
        <end position="18"/>
    </location>
</feature>
<name>A0ABV7AUX8_9GAMM</name>
<proteinExistence type="predicted"/>
<feature type="chain" id="PRO_5047538597" evidence="1">
    <location>
        <begin position="19"/>
        <end position="120"/>
    </location>
</feature>
<gene>
    <name evidence="2" type="ORF">ACFOJE_10940</name>
</gene>
<organism evidence="2 3">
    <name type="scientific">Azotobacter bryophylli</name>
    <dbReference type="NCBI Taxonomy" id="1986537"/>
    <lineage>
        <taxon>Bacteria</taxon>
        <taxon>Pseudomonadati</taxon>
        <taxon>Pseudomonadota</taxon>
        <taxon>Gammaproteobacteria</taxon>
        <taxon>Pseudomonadales</taxon>
        <taxon>Pseudomonadaceae</taxon>
        <taxon>Azotobacter</taxon>
    </lineage>
</organism>
<dbReference type="Proteomes" id="UP001595457">
    <property type="component" value="Unassembled WGS sequence"/>
</dbReference>
<evidence type="ECO:0000313" key="2">
    <source>
        <dbReference type="EMBL" id="MFC2972726.1"/>
    </source>
</evidence>